<name>A0ABR1STZ9_9PEZI</name>
<dbReference type="EMBL" id="JAQQWI010000002">
    <property type="protein sequence ID" value="KAK8037808.1"/>
    <property type="molecule type" value="Genomic_DNA"/>
</dbReference>
<dbReference type="InterPro" id="IPR029044">
    <property type="entry name" value="Nucleotide-diphossugar_trans"/>
</dbReference>
<evidence type="ECO:0000313" key="3">
    <source>
        <dbReference type="Proteomes" id="UP001396898"/>
    </source>
</evidence>
<dbReference type="PANTHER" id="PTHR31834:SF1">
    <property type="entry name" value="INITIATION-SPECIFIC ALPHA-1,6-MANNOSYLTRANSFERASE"/>
    <property type="match status" value="1"/>
</dbReference>
<dbReference type="Proteomes" id="UP001396898">
    <property type="component" value="Unassembled WGS sequence"/>
</dbReference>
<proteinExistence type="inferred from homology"/>
<reference evidence="2 3" key="1">
    <citation type="submission" date="2023-01" db="EMBL/GenBank/DDBJ databases">
        <title>Analysis of 21 Apiospora genomes using comparative genomics revels a genus with tremendous synthesis potential of carbohydrate active enzymes and secondary metabolites.</title>
        <authorList>
            <person name="Sorensen T."/>
        </authorList>
    </citation>
    <scope>NUCLEOTIDE SEQUENCE [LARGE SCALE GENOMIC DNA]</scope>
    <source>
        <strain evidence="2 3">CBS 20057</strain>
    </source>
</reference>
<gene>
    <name evidence="2" type="ORF">PG991_001154</name>
</gene>
<protein>
    <submittedName>
        <fullName evidence="2">Glycosyltransferase family 32</fullName>
    </submittedName>
</protein>
<comment type="caution">
    <text evidence="2">The sequence shown here is derived from an EMBL/GenBank/DDBJ whole genome shotgun (WGS) entry which is preliminary data.</text>
</comment>
<dbReference type="PANTHER" id="PTHR31834">
    <property type="entry name" value="INITIATION-SPECIFIC ALPHA-1,6-MANNOSYLTRANSFERASE"/>
    <property type="match status" value="1"/>
</dbReference>
<dbReference type="Gene3D" id="3.90.550.20">
    <property type="match status" value="1"/>
</dbReference>
<sequence>MRISTISSAYWRRGIRYIFAPFKSRNGQILVLLVLMCLASWASLKWEPPLFFSPPPDPPQRANLRTSQIPQRIWQIQLPMPESIPATGIRRETHVRSWLRQNPHHTYIRLGIDDAREFIQLHYADRPEYLETYEALQNPALKSDLLRYLVLAAAGGVYSDLDTRALKPIDQWIPDAYQPHARLLIGFEWDQRDGKLPRYFFYPIQFQQWTIAAAPGHPLLQDMLDYVFVQLENLTRVHNTTLESLQFTDEEIWTATGPRAWTETIWRYLRRHEGLANLTALSCLQEPRLFGDVLVYPINAFGSGQSHSGSYRWLTPKDGLVKHYFDGSWRVQM</sequence>
<dbReference type="SUPFAM" id="SSF53448">
    <property type="entry name" value="Nucleotide-diphospho-sugar transferases"/>
    <property type="match status" value="1"/>
</dbReference>
<dbReference type="InterPro" id="IPR007577">
    <property type="entry name" value="GlycoTrfase_DXD_sugar-bd_CS"/>
</dbReference>
<comment type="similarity">
    <text evidence="1">Belongs to the glycosyltransferase 32 family.</text>
</comment>
<evidence type="ECO:0000313" key="2">
    <source>
        <dbReference type="EMBL" id="KAK8037808.1"/>
    </source>
</evidence>
<keyword evidence="3" id="KW-1185">Reference proteome</keyword>
<accession>A0ABR1STZ9</accession>
<organism evidence="2 3">
    <name type="scientific">Apiospora marii</name>
    <dbReference type="NCBI Taxonomy" id="335849"/>
    <lineage>
        <taxon>Eukaryota</taxon>
        <taxon>Fungi</taxon>
        <taxon>Dikarya</taxon>
        <taxon>Ascomycota</taxon>
        <taxon>Pezizomycotina</taxon>
        <taxon>Sordariomycetes</taxon>
        <taxon>Xylariomycetidae</taxon>
        <taxon>Amphisphaeriales</taxon>
        <taxon>Apiosporaceae</taxon>
        <taxon>Apiospora</taxon>
    </lineage>
</organism>
<dbReference type="Pfam" id="PF04488">
    <property type="entry name" value="Gly_transf_sug"/>
    <property type="match status" value="1"/>
</dbReference>
<evidence type="ECO:0000256" key="1">
    <source>
        <dbReference type="ARBA" id="ARBA00009003"/>
    </source>
</evidence>
<dbReference type="InterPro" id="IPR039367">
    <property type="entry name" value="Och1-like"/>
</dbReference>